<keyword evidence="2" id="KW-0808">Transferase</keyword>
<dbReference type="PROSITE" id="PS51186">
    <property type="entry name" value="GNAT"/>
    <property type="match status" value="1"/>
</dbReference>
<dbReference type="EMBL" id="JTJJ01000017">
    <property type="protein sequence ID" value="KHJ69361.1"/>
    <property type="molecule type" value="Genomic_DNA"/>
</dbReference>
<comment type="caution">
    <text evidence="2">The sequence shown here is derived from an EMBL/GenBank/DDBJ whole genome shotgun (WGS) entry which is preliminary data.</text>
</comment>
<dbReference type="Pfam" id="PF13302">
    <property type="entry name" value="Acetyltransf_3"/>
    <property type="match status" value="1"/>
</dbReference>
<dbReference type="InterPro" id="IPR000182">
    <property type="entry name" value="GNAT_dom"/>
</dbReference>
<dbReference type="RefSeq" id="WP_039328672.1">
    <property type="nucleotide sequence ID" value="NZ_JTJJ01000017.1"/>
</dbReference>
<evidence type="ECO:0000259" key="1">
    <source>
        <dbReference type="PROSITE" id="PS51186"/>
    </source>
</evidence>
<dbReference type="GO" id="GO:0005737">
    <property type="term" value="C:cytoplasm"/>
    <property type="evidence" value="ECO:0007669"/>
    <property type="project" value="TreeGrafter"/>
</dbReference>
<name>A0A0B1RCG9_9GAMM</name>
<accession>A0A0B1RCG9</accession>
<evidence type="ECO:0000313" key="2">
    <source>
        <dbReference type="EMBL" id="KHJ69361.1"/>
    </source>
</evidence>
<dbReference type="GO" id="GO:1990189">
    <property type="term" value="F:protein N-terminal-serine acetyltransferase activity"/>
    <property type="evidence" value="ECO:0007669"/>
    <property type="project" value="TreeGrafter"/>
</dbReference>
<dbReference type="PANTHER" id="PTHR43441">
    <property type="entry name" value="RIBOSOMAL-PROTEIN-SERINE ACETYLTRANSFERASE"/>
    <property type="match status" value="1"/>
</dbReference>
<dbReference type="Gene3D" id="3.40.630.30">
    <property type="match status" value="1"/>
</dbReference>
<dbReference type="InterPro" id="IPR051908">
    <property type="entry name" value="Ribosomal_N-acetyltransferase"/>
</dbReference>
<feature type="domain" description="N-acetyltransferase" evidence="1">
    <location>
        <begin position="10"/>
        <end position="174"/>
    </location>
</feature>
<dbReference type="InterPro" id="IPR016181">
    <property type="entry name" value="Acyl_CoA_acyltransferase"/>
</dbReference>
<dbReference type="SUPFAM" id="SSF55729">
    <property type="entry name" value="Acyl-CoA N-acyltransferases (Nat)"/>
    <property type="match status" value="1"/>
</dbReference>
<reference evidence="2 3" key="1">
    <citation type="submission" date="2014-11" db="EMBL/GenBank/DDBJ databases">
        <title>Genome sequencing of Pantoea rodasii ND03.</title>
        <authorList>
            <person name="Muhamad Yunos N.Y."/>
            <person name="Chan K.-G."/>
        </authorList>
    </citation>
    <scope>NUCLEOTIDE SEQUENCE [LARGE SCALE GENOMIC DNA]</scope>
    <source>
        <strain evidence="2 3">ND03</strain>
    </source>
</reference>
<dbReference type="Proteomes" id="UP000030853">
    <property type="component" value="Unassembled WGS sequence"/>
</dbReference>
<dbReference type="PANTHER" id="PTHR43441:SF11">
    <property type="entry name" value="RIBOSOMAL-PROTEIN-SERINE ACETYLTRANSFERASE"/>
    <property type="match status" value="1"/>
</dbReference>
<dbReference type="GO" id="GO:0008999">
    <property type="term" value="F:protein-N-terminal-alanine acetyltransferase activity"/>
    <property type="evidence" value="ECO:0007669"/>
    <property type="project" value="TreeGrafter"/>
</dbReference>
<evidence type="ECO:0000313" key="3">
    <source>
        <dbReference type="Proteomes" id="UP000030853"/>
    </source>
</evidence>
<gene>
    <name evidence="2" type="ORF">QU24_04185</name>
</gene>
<dbReference type="AlphaFoldDB" id="A0A0B1RCG9"/>
<sequence length="183" mass="20870">MLLDILSKRLQYRQINAEDWPFFLALQQDDQVMQFVADPKPEAVIRRERFEVRLPQWHTDSSHWLCLVMMEKGSVVPLGVTGFIDRGDGIAEVGFMLATSAQGKGFGAESLRDISQFALMDVGYRKLVATVTAGNQASRRTLLKVGFQQEGTLRKSYFLGGEWRDDWLFGLLAEEFHAELLRK</sequence>
<organism evidence="2 3">
    <name type="scientific">Pantoea rodasii</name>
    <dbReference type="NCBI Taxonomy" id="1076549"/>
    <lineage>
        <taxon>Bacteria</taxon>
        <taxon>Pseudomonadati</taxon>
        <taxon>Pseudomonadota</taxon>
        <taxon>Gammaproteobacteria</taxon>
        <taxon>Enterobacterales</taxon>
        <taxon>Erwiniaceae</taxon>
        <taxon>Pantoea</taxon>
    </lineage>
</organism>
<protein>
    <submittedName>
        <fullName evidence="2">GCN5 family acetyltransferase</fullName>
    </submittedName>
</protein>
<proteinExistence type="predicted"/>